<reference evidence="2 3" key="1">
    <citation type="submission" date="2015-09" db="EMBL/GenBank/DDBJ databases">
        <authorList>
            <consortium name="Swine Surveillance"/>
        </authorList>
    </citation>
    <scope>NUCLEOTIDE SEQUENCE [LARGE SCALE GENOMIC DNA]</scope>
    <source>
        <strain evidence="2 3">CECT 4357</strain>
    </source>
</reference>
<organism evidence="2 3">
    <name type="scientific">Thalassovita gelatinovora</name>
    <name type="common">Thalassobius gelatinovorus</name>
    <dbReference type="NCBI Taxonomy" id="53501"/>
    <lineage>
        <taxon>Bacteria</taxon>
        <taxon>Pseudomonadati</taxon>
        <taxon>Pseudomonadota</taxon>
        <taxon>Alphaproteobacteria</taxon>
        <taxon>Rhodobacterales</taxon>
        <taxon>Roseobacteraceae</taxon>
        <taxon>Thalassovita</taxon>
    </lineage>
</organism>
<feature type="transmembrane region" description="Helical" evidence="1">
    <location>
        <begin position="242"/>
        <end position="262"/>
    </location>
</feature>
<dbReference type="Proteomes" id="UP000051587">
    <property type="component" value="Unassembled WGS sequence"/>
</dbReference>
<feature type="transmembrane region" description="Helical" evidence="1">
    <location>
        <begin position="212"/>
        <end position="230"/>
    </location>
</feature>
<protein>
    <recommendedName>
        <fullName evidence="4">DUF998 domain-containing protein</fullName>
    </recommendedName>
</protein>
<keyword evidence="1" id="KW-0812">Transmembrane</keyword>
<evidence type="ECO:0008006" key="4">
    <source>
        <dbReference type="Google" id="ProtNLM"/>
    </source>
</evidence>
<feature type="transmembrane region" description="Helical" evidence="1">
    <location>
        <begin position="62"/>
        <end position="84"/>
    </location>
</feature>
<accession>A0A0P1FF47</accession>
<keyword evidence="3" id="KW-1185">Reference proteome</keyword>
<feature type="transmembrane region" description="Helical" evidence="1">
    <location>
        <begin position="29"/>
        <end position="50"/>
    </location>
</feature>
<dbReference type="EMBL" id="CYSA01000025">
    <property type="protein sequence ID" value="CUH66781.1"/>
    <property type="molecule type" value="Genomic_DNA"/>
</dbReference>
<evidence type="ECO:0000256" key="1">
    <source>
        <dbReference type="SAM" id="Phobius"/>
    </source>
</evidence>
<feature type="transmembrane region" description="Helical" evidence="1">
    <location>
        <begin position="164"/>
        <end position="184"/>
    </location>
</feature>
<keyword evidence="1" id="KW-1133">Transmembrane helix</keyword>
<feature type="transmembrane region" description="Helical" evidence="1">
    <location>
        <begin position="96"/>
        <end position="114"/>
    </location>
</feature>
<evidence type="ECO:0000313" key="2">
    <source>
        <dbReference type="EMBL" id="CUH66781.1"/>
    </source>
</evidence>
<sequence length="274" mass="30156">MQQILKMAVKGPAGRSGDPDPIPLNARQIAAYVGLVAFSLPVILYTASWLDPYCRPSSISHSYYIPFWGSYFVGALGFIAVFLFCYPGHTKWDNRLASLGAVGALLTVIFPTGGDGCAESYFTGRSLIRNFEDTSLTPPRRGQDILYHYDLTTLFGYAITSQTLHFTGAALVFSVLAYFALWAFRRDNGEGVRMTAKGDVELSSRKIRRNTVYLICGLTILACMAAIAFWPEKTNDGTAALFPPIFTLESIALFAFGISWVVKGRLLKTLRETG</sequence>
<evidence type="ECO:0000313" key="3">
    <source>
        <dbReference type="Proteomes" id="UP000051587"/>
    </source>
</evidence>
<dbReference type="AlphaFoldDB" id="A0A0P1FF47"/>
<gene>
    <name evidence="2" type="ORF">TG4357_02633</name>
</gene>
<keyword evidence="1" id="KW-0472">Membrane</keyword>
<name>A0A0P1FF47_THAGE</name>
<proteinExistence type="predicted"/>